<protein>
    <submittedName>
        <fullName evidence="1">Uncharacterized protein</fullName>
    </submittedName>
</protein>
<name>A0A563VZH0_9CYAN</name>
<dbReference type="AlphaFoldDB" id="A0A563VZH0"/>
<sequence>MNQELLYFPGSENILSVPPNMLLLVVRLKRVAH</sequence>
<keyword evidence="2" id="KW-1185">Reference proteome</keyword>
<proteinExistence type="predicted"/>
<evidence type="ECO:0000313" key="2">
    <source>
        <dbReference type="Proteomes" id="UP000320055"/>
    </source>
</evidence>
<organism evidence="1 2">
    <name type="scientific">Hyella patelloides LEGE 07179</name>
    <dbReference type="NCBI Taxonomy" id="945734"/>
    <lineage>
        <taxon>Bacteria</taxon>
        <taxon>Bacillati</taxon>
        <taxon>Cyanobacteriota</taxon>
        <taxon>Cyanophyceae</taxon>
        <taxon>Pleurocapsales</taxon>
        <taxon>Hyellaceae</taxon>
        <taxon>Hyella</taxon>
    </lineage>
</organism>
<gene>
    <name evidence="1" type="ORF">H1P_4990006</name>
</gene>
<reference evidence="1 2" key="1">
    <citation type="submission" date="2019-01" db="EMBL/GenBank/DDBJ databases">
        <authorList>
            <person name="Brito A."/>
        </authorList>
    </citation>
    <scope>NUCLEOTIDE SEQUENCE [LARGE SCALE GENOMIC DNA]</scope>
    <source>
        <strain evidence="1">1</strain>
    </source>
</reference>
<dbReference type="EMBL" id="CAACVJ010000444">
    <property type="protein sequence ID" value="VEP16795.1"/>
    <property type="molecule type" value="Genomic_DNA"/>
</dbReference>
<evidence type="ECO:0000313" key="1">
    <source>
        <dbReference type="EMBL" id="VEP16795.1"/>
    </source>
</evidence>
<dbReference type="Proteomes" id="UP000320055">
    <property type="component" value="Unassembled WGS sequence"/>
</dbReference>
<accession>A0A563VZH0</accession>